<feature type="transmembrane region" description="Helical" evidence="6">
    <location>
        <begin position="533"/>
        <end position="552"/>
    </location>
</feature>
<keyword evidence="4 6" id="KW-0472">Membrane</keyword>
<evidence type="ECO:0000256" key="5">
    <source>
        <dbReference type="PROSITE-ProRule" id="PRU00284"/>
    </source>
</evidence>
<feature type="transmembrane region" description="Helical" evidence="6">
    <location>
        <begin position="21"/>
        <end position="41"/>
    </location>
</feature>
<dbReference type="GO" id="GO:0016020">
    <property type="term" value="C:membrane"/>
    <property type="evidence" value="ECO:0007669"/>
    <property type="project" value="UniProtKB-SubCell"/>
</dbReference>
<accession>A0A1G8Z882</accession>
<dbReference type="EMBL" id="FNFM01000004">
    <property type="protein sequence ID" value="SDK10834.1"/>
    <property type="molecule type" value="Genomic_DNA"/>
</dbReference>
<dbReference type="SUPFAM" id="SSF58104">
    <property type="entry name" value="Methyl-accepting chemotaxis protein (MCP) signaling domain"/>
    <property type="match status" value="1"/>
</dbReference>
<dbReference type="InterPro" id="IPR023908">
    <property type="entry name" value="xxxLxxG_rpt"/>
</dbReference>
<keyword evidence="3 6" id="KW-1133">Transmembrane helix</keyword>
<evidence type="ECO:0000256" key="6">
    <source>
        <dbReference type="SAM" id="Phobius"/>
    </source>
</evidence>
<feature type="domain" description="Methyl-accepting transducer" evidence="7">
    <location>
        <begin position="231"/>
        <end position="446"/>
    </location>
</feature>
<dbReference type="RefSeq" id="WP_092627450.1">
    <property type="nucleotide sequence ID" value="NZ_FNFM01000004.1"/>
</dbReference>
<evidence type="ECO:0000313" key="9">
    <source>
        <dbReference type="Proteomes" id="UP000199213"/>
    </source>
</evidence>
<dbReference type="InterPro" id="IPR013525">
    <property type="entry name" value="ABC2_TM"/>
</dbReference>
<proteinExistence type="predicted"/>
<keyword evidence="9" id="KW-1185">Reference proteome</keyword>
<dbReference type="NCBIfam" id="TIGR03057">
    <property type="entry name" value="xxxLxxG_by_4"/>
    <property type="match status" value="3"/>
</dbReference>
<dbReference type="PANTHER" id="PTHR43077:SF5">
    <property type="entry name" value="PHAGE INFECTION PROTEIN"/>
    <property type="match status" value="1"/>
</dbReference>
<dbReference type="InterPro" id="IPR017501">
    <property type="entry name" value="Phage_infect_YhgE_C"/>
</dbReference>
<dbReference type="Proteomes" id="UP000199213">
    <property type="component" value="Unassembled WGS sequence"/>
</dbReference>
<dbReference type="AlphaFoldDB" id="A0A1G8Z882"/>
<feature type="transmembrane region" description="Helical" evidence="6">
    <location>
        <begin position="492"/>
        <end position="512"/>
    </location>
</feature>
<dbReference type="GO" id="GO:0140359">
    <property type="term" value="F:ABC-type transporter activity"/>
    <property type="evidence" value="ECO:0007669"/>
    <property type="project" value="InterPro"/>
</dbReference>
<comment type="subcellular location">
    <subcellularLocation>
        <location evidence="1">Membrane</location>
        <topology evidence="1">Multi-pass membrane protein</topology>
    </subcellularLocation>
</comment>
<dbReference type="PROSITE" id="PS50111">
    <property type="entry name" value="CHEMOTAXIS_TRANSDUC_2"/>
    <property type="match status" value="1"/>
</dbReference>
<organism evidence="8 9">
    <name type="scientific">Actinopolyspora mzabensis</name>
    <dbReference type="NCBI Taxonomy" id="995066"/>
    <lineage>
        <taxon>Bacteria</taxon>
        <taxon>Bacillati</taxon>
        <taxon>Actinomycetota</taxon>
        <taxon>Actinomycetes</taxon>
        <taxon>Actinopolysporales</taxon>
        <taxon>Actinopolysporaceae</taxon>
        <taxon>Actinopolyspora</taxon>
    </lineage>
</organism>
<evidence type="ECO:0000256" key="4">
    <source>
        <dbReference type="ARBA" id="ARBA00023136"/>
    </source>
</evidence>
<dbReference type="Pfam" id="PF12698">
    <property type="entry name" value="ABC2_membrane_3"/>
    <property type="match status" value="1"/>
</dbReference>
<feature type="transmembrane region" description="Helical" evidence="6">
    <location>
        <begin position="594"/>
        <end position="613"/>
    </location>
</feature>
<evidence type="ECO:0000313" key="8">
    <source>
        <dbReference type="EMBL" id="SDK10834.1"/>
    </source>
</evidence>
<dbReference type="OrthoDB" id="9811483at2"/>
<dbReference type="NCBIfam" id="TIGR03061">
    <property type="entry name" value="pip_yhgE_Nterm"/>
    <property type="match status" value="1"/>
</dbReference>
<keyword evidence="5" id="KW-0807">Transducer</keyword>
<name>A0A1G8Z882_ACTMZ</name>
<dbReference type="GO" id="GO:0007165">
    <property type="term" value="P:signal transduction"/>
    <property type="evidence" value="ECO:0007669"/>
    <property type="project" value="UniProtKB-KW"/>
</dbReference>
<dbReference type="InterPro" id="IPR051328">
    <property type="entry name" value="T7SS_ABC-Transporter"/>
</dbReference>
<dbReference type="PANTHER" id="PTHR43077">
    <property type="entry name" value="TRANSPORT PERMEASE YVFS-RELATED"/>
    <property type="match status" value="1"/>
</dbReference>
<evidence type="ECO:0000256" key="3">
    <source>
        <dbReference type="ARBA" id="ARBA00022989"/>
    </source>
</evidence>
<feature type="transmembrane region" description="Helical" evidence="6">
    <location>
        <begin position="648"/>
        <end position="671"/>
    </location>
</feature>
<evidence type="ECO:0000259" key="7">
    <source>
        <dbReference type="PROSITE" id="PS50111"/>
    </source>
</evidence>
<protein>
    <submittedName>
        <fullName evidence="8">Putative membrane protein</fullName>
    </submittedName>
</protein>
<feature type="transmembrane region" description="Helical" evidence="6">
    <location>
        <begin position="564"/>
        <end position="582"/>
    </location>
</feature>
<dbReference type="InterPro" id="IPR004089">
    <property type="entry name" value="MCPsignal_dom"/>
</dbReference>
<sequence length="687" mass="72109">MTMFRLARTELRRLTSGKLPKLALVAVTLVPLLYGAMYIYANLDPYERLSAVPAAVVVADEGADTEDGSGLEAGERVYDRLVESGDFDWHRVGAQRATTGVSAGRYTFALVIPKDFSRALRSPSDFDPRQARLRLVTNDANNYLVGTIADRVATRVQQSVGSDAGSDAARQLLLGLSTVHDRTARAADGAGELANGAGELDAGLENARRGAEKLATGNHELLESQRKLADGSARLAEGSGRVAAGSQRLADGVDELREKTADLPAKSEELAEGAERVAAGNAELAATAERLGGTSQHIVDKLDGANERIANRLRTLGLGEGEIARITGTLDELNQPLDETNSRVQQQVSRVNELADGSARVARGARRLADSAPELANGVERLDAGSQRVTAGANELDRGLGELVEKQRQAVSGTEKLAGGADELAAGTNRLTNGATELATGSDELADKLANGVDEIPNPDSGAREATAETIGDPVKVSERAQTSAGSYGAGLAPYFMGLALWIGGFVLFLLLRPLSNRALAGGVAPWRIALGGWLPAAIVGTVQAVLLYGVVRFGVGIEPARPVATLALLVLTSLAFTAVVHSLNAAFGPRGKFLALVFLVLQLVSAGGTFPWQTTPALLHPLHHVLPLSYVVDGLRQLLYGGSMENAAHAAAVLGSYLLGGLLLSTAAAARQRVWTAKRLRPELAL</sequence>
<dbReference type="Gene3D" id="1.10.287.950">
    <property type="entry name" value="Methyl-accepting chemotaxis protein"/>
    <property type="match status" value="2"/>
</dbReference>
<dbReference type="InterPro" id="IPR017500">
    <property type="entry name" value="Phage_infect_YhgE_N"/>
</dbReference>
<reference evidence="9" key="1">
    <citation type="submission" date="2016-10" db="EMBL/GenBank/DDBJ databases">
        <authorList>
            <person name="Varghese N."/>
            <person name="Submissions S."/>
        </authorList>
    </citation>
    <scope>NUCLEOTIDE SEQUENCE [LARGE SCALE GENOMIC DNA]</scope>
    <source>
        <strain evidence="9">DSM 45460</strain>
    </source>
</reference>
<evidence type="ECO:0000256" key="2">
    <source>
        <dbReference type="ARBA" id="ARBA00022692"/>
    </source>
</evidence>
<dbReference type="NCBIfam" id="TIGR03062">
    <property type="entry name" value="pip_yhgE_Cterm"/>
    <property type="match status" value="1"/>
</dbReference>
<keyword evidence="2 6" id="KW-0812">Transmembrane</keyword>
<gene>
    <name evidence="8" type="ORF">SAMN04487820_104274</name>
</gene>
<evidence type="ECO:0000256" key="1">
    <source>
        <dbReference type="ARBA" id="ARBA00004141"/>
    </source>
</evidence>